<organism evidence="3 4">
    <name type="scientific">Candidatus Methylophosphatis roskildensis</name>
    <dbReference type="NCBI Taxonomy" id="2899263"/>
    <lineage>
        <taxon>Bacteria</taxon>
        <taxon>Pseudomonadati</taxon>
        <taxon>Pseudomonadota</taxon>
        <taxon>Betaproteobacteria</taxon>
        <taxon>Nitrosomonadales</taxon>
        <taxon>Sterolibacteriaceae</taxon>
        <taxon>Candidatus Methylophosphatis</taxon>
    </lineage>
</organism>
<dbReference type="InterPro" id="IPR025392">
    <property type="entry name" value="DUF4124"/>
</dbReference>
<evidence type="ECO:0000256" key="1">
    <source>
        <dbReference type="SAM" id="SignalP"/>
    </source>
</evidence>
<proteinExistence type="predicted"/>
<reference evidence="3" key="1">
    <citation type="submission" date="2020-10" db="EMBL/GenBank/DDBJ databases">
        <title>Connecting structure to function with the recovery of over 1000 high-quality activated sludge metagenome-assembled genomes encoding full-length rRNA genes using long-read sequencing.</title>
        <authorList>
            <person name="Singleton C.M."/>
            <person name="Petriglieri F."/>
            <person name="Kristensen J.M."/>
            <person name="Kirkegaard R.H."/>
            <person name="Michaelsen T.Y."/>
            <person name="Andersen M.H."/>
            <person name="Karst S.M."/>
            <person name="Dueholm M.S."/>
            <person name="Nielsen P.H."/>
            <person name="Albertsen M."/>
        </authorList>
    </citation>
    <scope>NUCLEOTIDE SEQUENCE</scope>
    <source>
        <strain evidence="3">Bjer_18-Q3-R1-45_BAT3C.347</strain>
    </source>
</reference>
<protein>
    <submittedName>
        <fullName evidence="3">DUF4124 domain-containing protein</fullName>
    </submittedName>
</protein>
<accession>A0A9D7HPN9</accession>
<comment type="caution">
    <text evidence="3">The sequence shown here is derived from an EMBL/GenBank/DDBJ whole genome shotgun (WGS) entry which is preliminary data.</text>
</comment>
<evidence type="ECO:0000259" key="2">
    <source>
        <dbReference type="Pfam" id="PF13511"/>
    </source>
</evidence>
<dbReference type="Proteomes" id="UP000807785">
    <property type="component" value="Unassembled WGS sequence"/>
</dbReference>
<feature type="domain" description="DUF4124" evidence="2">
    <location>
        <begin position="9"/>
        <end position="51"/>
    </location>
</feature>
<dbReference type="EMBL" id="JADJEV010000001">
    <property type="protein sequence ID" value="MBK6971501.1"/>
    <property type="molecule type" value="Genomic_DNA"/>
</dbReference>
<sequence>MKTVWLLILLVVAGAAFADGKTWRWQSPDGVVHYSDKPPPPDARNVQEFSPSGNVIDNDPTSYAVRKAAADHPVTLFTSPNCADDCKVAREYLASRSVPFSELLMNKEDDLAGYRKIFGPEEAMVPSITVGNTQKSKGFERGQWKRMLDLAGYPAVGGRVLAPTTARP</sequence>
<dbReference type="Pfam" id="PF13511">
    <property type="entry name" value="DUF4124"/>
    <property type="match status" value="1"/>
</dbReference>
<dbReference type="AlphaFoldDB" id="A0A9D7HPN9"/>
<feature type="signal peptide" evidence="1">
    <location>
        <begin position="1"/>
        <end position="18"/>
    </location>
</feature>
<keyword evidence="1" id="KW-0732">Signal</keyword>
<gene>
    <name evidence="3" type="ORF">IPH26_00550</name>
</gene>
<name>A0A9D7HPN9_9PROT</name>
<dbReference type="Gene3D" id="3.40.30.10">
    <property type="entry name" value="Glutaredoxin"/>
    <property type="match status" value="1"/>
</dbReference>
<evidence type="ECO:0000313" key="4">
    <source>
        <dbReference type="Proteomes" id="UP000807785"/>
    </source>
</evidence>
<evidence type="ECO:0000313" key="3">
    <source>
        <dbReference type="EMBL" id="MBK6971501.1"/>
    </source>
</evidence>
<feature type="chain" id="PRO_5038658937" evidence="1">
    <location>
        <begin position="19"/>
        <end position="168"/>
    </location>
</feature>